<evidence type="ECO:0000313" key="3">
    <source>
        <dbReference type="Proteomes" id="UP000253816"/>
    </source>
</evidence>
<protein>
    <submittedName>
        <fullName evidence="2">Uncharacterized protein</fullName>
    </submittedName>
</protein>
<comment type="caution">
    <text evidence="2">The sequence shown here is derived from an EMBL/GenBank/DDBJ whole genome shotgun (WGS) entry which is preliminary data.</text>
</comment>
<dbReference type="Proteomes" id="UP000253816">
    <property type="component" value="Unassembled WGS sequence"/>
</dbReference>
<feature type="signal peptide" evidence="1">
    <location>
        <begin position="1"/>
        <end position="22"/>
    </location>
</feature>
<evidence type="ECO:0000313" key="2">
    <source>
        <dbReference type="EMBL" id="RDB31669.1"/>
    </source>
</evidence>
<proteinExistence type="predicted"/>
<keyword evidence="3" id="KW-1185">Reference proteome</keyword>
<gene>
    <name evidence="2" type="ORF">HAT2_00177</name>
</gene>
<dbReference type="AlphaFoldDB" id="A0A369KAN5"/>
<organism evidence="2 3">
    <name type="scientific">Candidatus Similichlamydia laticola</name>
    <dbReference type="NCBI Taxonomy" id="2170265"/>
    <lineage>
        <taxon>Bacteria</taxon>
        <taxon>Pseudomonadati</taxon>
        <taxon>Chlamydiota</taxon>
        <taxon>Chlamydiia</taxon>
        <taxon>Parachlamydiales</taxon>
        <taxon>Candidatus Parilichlamydiaceae</taxon>
        <taxon>Candidatus Similichlamydia</taxon>
    </lineage>
</organism>
<name>A0A369KAN5_9BACT</name>
<sequence length="354" mass="39536">MWKSWRYLIVSLLCTLSGSLSAGINVAEDLVHQYTLEKGGRISGQVTITNMGLEETMVKIEICDYRTDFNGQVAFDPPNSHDRSLATWLTVGASSFVLGAGEQRIVPYEVAFTEEEKPPGAYWSSLLISPEPRYKPTKQGMGLATIVRYAVIILGNVKGEAEASITIPDHGLEEKLEERFCWFHIENNGETVLRPKIVLELINGEGEVVFVTPPSPDGFLFPLSSSRVRFKLTDAPIGEFTGLLTVDAGEDRVFGAQYPFKIQPFNPYEVDEKFEGEGIDSNEENLEVDAIELTEHVRAQPNLEEQDLVGVYRDLTQKLDSIILTLSPSPDAWWDSILQTLEQDLDGCYNFSYA</sequence>
<evidence type="ECO:0000256" key="1">
    <source>
        <dbReference type="SAM" id="SignalP"/>
    </source>
</evidence>
<reference evidence="2 3" key="1">
    <citation type="submission" date="2018-07" db="EMBL/GenBank/DDBJ databases">
        <title>Comparative genomics of the Candidatus Parilichlamydiaceae reveals evidence of convergent evolution and genome reduction in the phylum Chlamydiae.</title>
        <authorList>
            <person name="Taylor-Brown A."/>
            <person name="Polkinghorne A."/>
        </authorList>
    </citation>
    <scope>NUCLEOTIDE SEQUENCE [LARGE SCALE GENOMIC DNA]</scope>
    <source>
        <strain evidence="2 3">Hat2</strain>
    </source>
</reference>
<dbReference type="EMBL" id="QQBG01000009">
    <property type="protein sequence ID" value="RDB31669.1"/>
    <property type="molecule type" value="Genomic_DNA"/>
</dbReference>
<accession>A0A369KAN5</accession>
<keyword evidence="1" id="KW-0732">Signal</keyword>
<feature type="chain" id="PRO_5016761159" evidence="1">
    <location>
        <begin position="23"/>
        <end position="354"/>
    </location>
</feature>